<evidence type="ECO:0000313" key="2">
    <source>
        <dbReference type="Proteomes" id="UP000599074"/>
    </source>
</evidence>
<organism evidence="1 2">
    <name type="scientific">Planosporangium mesophilum</name>
    <dbReference type="NCBI Taxonomy" id="689768"/>
    <lineage>
        <taxon>Bacteria</taxon>
        <taxon>Bacillati</taxon>
        <taxon>Actinomycetota</taxon>
        <taxon>Actinomycetes</taxon>
        <taxon>Micromonosporales</taxon>
        <taxon>Micromonosporaceae</taxon>
        <taxon>Planosporangium</taxon>
    </lineage>
</organism>
<gene>
    <name evidence="1" type="ORF">Pme01_42380</name>
</gene>
<reference evidence="1" key="1">
    <citation type="submission" date="2021-01" db="EMBL/GenBank/DDBJ databases">
        <title>Whole genome shotgun sequence of Planosporangium mesophilum NBRC 109066.</title>
        <authorList>
            <person name="Komaki H."/>
            <person name="Tamura T."/>
        </authorList>
    </citation>
    <scope>NUCLEOTIDE SEQUENCE</scope>
    <source>
        <strain evidence="1">NBRC 109066</strain>
    </source>
</reference>
<comment type="caution">
    <text evidence="1">The sequence shown here is derived from an EMBL/GenBank/DDBJ whole genome shotgun (WGS) entry which is preliminary data.</text>
</comment>
<proteinExistence type="predicted"/>
<dbReference type="AlphaFoldDB" id="A0A8J3TFN2"/>
<evidence type="ECO:0008006" key="3">
    <source>
        <dbReference type="Google" id="ProtNLM"/>
    </source>
</evidence>
<dbReference type="Proteomes" id="UP000599074">
    <property type="component" value="Unassembled WGS sequence"/>
</dbReference>
<sequence>MADASPEYLSIYGTLFLAGAVAAARDEDRAAVRAYLEEADESARRLGGDANHLWTAFGPTNVAIHRVTTAMDLGDVQVAIDLGPQLDTSALPTERRVRHAMETARALSAWNRTDEALSTLLDAERIAPEQVRHHALSRRFVQTWMRRGRRKPSFELAGLAQRVHVTASPL</sequence>
<dbReference type="EMBL" id="BOON01000039">
    <property type="protein sequence ID" value="GII24641.1"/>
    <property type="molecule type" value="Genomic_DNA"/>
</dbReference>
<accession>A0A8J3TFN2</accession>
<dbReference type="RefSeq" id="WP_203935771.1">
    <property type="nucleotide sequence ID" value="NZ_BOON01000039.1"/>
</dbReference>
<keyword evidence="2" id="KW-1185">Reference proteome</keyword>
<protein>
    <recommendedName>
        <fullName evidence="3">XRE family transcriptional regulator</fullName>
    </recommendedName>
</protein>
<name>A0A8J3TFN2_9ACTN</name>
<evidence type="ECO:0000313" key="1">
    <source>
        <dbReference type="EMBL" id="GII24641.1"/>
    </source>
</evidence>